<proteinExistence type="predicted"/>
<name>A0AA38HMA4_9CUCU</name>
<keyword evidence="2" id="KW-1185">Reference proteome</keyword>
<organism evidence="1 2">
    <name type="scientific">Zophobas morio</name>
    <dbReference type="NCBI Taxonomy" id="2755281"/>
    <lineage>
        <taxon>Eukaryota</taxon>
        <taxon>Metazoa</taxon>
        <taxon>Ecdysozoa</taxon>
        <taxon>Arthropoda</taxon>
        <taxon>Hexapoda</taxon>
        <taxon>Insecta</taxon>
        <taxon>Pterygota</taxon>
        <taxon>Neoptera</taxon>
        <taxon>Endopterygota</taxon>
        <taxon>Coleoptera</taxon>
        <taxon>Polyphaga</taxon>
        <taxon>Cucujiformia</taxon>
        <taxon>Tenebrionidae</taxon>
        <taxon>Zophobas</taxon>
    </lineage>
</organism>
<dbReference type="AlphaFoldDB" id="A0AA38HMA4"/>
<evidence type="ECO:0000313" key="2">
    <source>
        <dbReference type="Proteomes" id="UP001168821"/>
    </source>
</evidence>
<gene>
    <name evidence="1" type="ORF">Zmor_003641</name>
</gene>
<sequence>MAHLLFLTTVHSTNNNAFTPISSTKHRTQRRIWVSPTPSGVLVAKCCVYTLVWCHKIPHFHNFYGILLHAKLCGWEPRRLLAIPGLVVLTSHMCEQ</sequence>
<accession>A0AA38HMA4</accession>
<comment type="caution">
    <text evidence="1">The sequence shown here is derived from an EMBL/GenBank/DDBJ whole genome shotgun (WGS) entry which is preliminary data.</text>
</comment>
<evidence type="ECO:0000313" key="1">
    <source>
        <dbReference type="EMBL" id="KAJ3640335.1"/>
    </source>
</evidence>
<protein>
    <submittedName>
        <fullName evidence="1">Uncharacterized protein</fullName>
    </submittedName>
</protein>
<dbReference type="Proteomes" id="UP001168821">
    <property type="component" value="Unassembled WGS sequence"/>
</dbReference>
<reference evidence="1" key="1">
    <citation type="journal article" date="2023" name="G3 (Bethesda)">
        <title>Whole genome assemblies of Zophobas morio and Tenebrio molitor.</title>
        <authorList>
            <person name="Kaur S."/>
            <person name="Stinson S.A."/>
            <person name="diCenzo G.C."/>
        </authorList>
    </citation>
    <scope>NUCLEOTIDE SEQUENCE</scope>
    <source>
        <strain evidence="1">QUZm001</strain>
    </source>
</reference>
<dbReference type="EMBL" id="JALNTZ010000010">
    <property type="protein sequence ID" value="KAJ3640335.1"/>
    <property type="molecule type" value="Genomic_DNA"/>
</dbReference>